<comment type="caution">
    <text evidence="1">The sequence shown here is derived from an EMBL/GenBank/DDBJ whole genome shotgun (WGS) entry which is preliminary data.</text>
</comment>
<gene>
    <name evidence="1" type="ORF">D5086_029650</name>
</gene>
<protein>
    <submittedName>
        <fullName evidence="1">Uncharacterized protein</fullName>
    </submittedName>
</protein>
<accession>A0ACC4AUC1</accession>
<reference evidence="1 2" key="1">
    <citation type="journal article" date="2024" name="Plant Biotechnol. J.">
        <title>Genome and CRISPR/Cas9 system of a widespread forest tree (Populus alba) in the world.</title>
        <authorList>
            <person name="Liu Y.J."/>
            <person name="Jiang P.F."/>
            <person name="Han X.M."/>
            <person name="Li X.Y."/>
            <person name="Wang H.M."/>
            <person name="Wang Y.J."/>
            <person name="Wang X.X."/>
            <person name="Zeng Q.Y."/>
        </authorList>
    </citation>
    <scope>NUCLEOTIDE SEQUENCE [LARGE SCALE GENOMIC DNA]</scope>
    <source>
        <strain evidence="2">cv. PAL-ZL1</strain>
    </source>
</reference>
<evidence type="ECO:0000313" key="2">
    <source>
        <dbReference type="Proteomes" id="UP000309997"/>
    </source>
</evidence>
<dbReference type="Proteomes" id="UP000309997">
    <property type="component" value="Unassembled WGS sequence"/>
</dbReference>
<keyword evidence="2" id="KW-1185">Reference proteome</keyword>
<evidence type="ECO:0000313" key="1">
    <source>
        <dbReference type="EMBL" id="KAL3569760.1"/>
    </source>
</evidence>
<dbReference type="EMBL" id="RCHU02000016">
    <property type="protein sequence ID" value="KAL3569760.1"/>
    <property type="molecule type" value="Genomic_DNA"/>
</dbReference>
<organism evidence="1 2">
    <name type="scientific">Populus alba</name>
    <name type="common">White poplar</name>
    <dbReference type="NCBI Taxonomy" id="43335"/>
    <lineage>
        <taxon>Eukaryota</taxon>
        <taxon>Viridiplantae</taxon>
        <taxon>Streptophyta</taxon>
        <taxon>Embryophyta</taxon>
        <taxon>Tracheophyta</taxon>
        <taxon>Spermatophyta</taxon>
        <taxon>Magnoliopsida</taxon>
        <taxon>eudicotyledons</taxon>
        <taxon>Gunneridae</taxon>
        <taxon>Pentapetalae</taxon>
        <taxon>rosids</taxon>
        <taxon>fabids</taxon>
        <taxon>Malpighiales</taxon>
        <taxon>Salicaceae</taxon>
        <taxon>Saliceae</taxon>
        <taxon>Populus</taxon>
    </lineage>
</organism>
<sequence>MGGSYLPFYSFYRTSFVILASPSSLSLNYIPDEGVRFILCAPNFGAAGSPRPLPATTGFALVVGGGAAMAAQGSSSSSAVADLTFKGLAVVFGCKLAAKEVEWKKKRMRRLKRKRRKMRQRSK</sequence>
<name>A0ACC4AUC1_POPAL</name>
<proteinExistence type="predicted"/>